<evidence type="ECO:0000256" key="3">
    <source>
        <dbReference type="ARBA" id="ARBA00022833"/>
    </source>
</evidence>
<evidence type="ECO:0000313" key="7">
    <source>
        <dbReference type="EMBL" id="KAK6935779.1"/>
    </source>
</evidence>
<dbReference type="Pfam" id="PF12906">
    <property type="entry name" value="RINGv"/>
    <property type="match status" value="1"/>
</dbReference>
<keyword evidence="5" id="KW-1133">Transmembrane helix</keyword>
<feature type="region of interest" description="Disordered" evidence="4">
    <location>
        <begin position="30"/>
        <end position="53"/>
    </location>
</feature>
<evidence type="ECO:0000256" key="2">
    <source>
        <dbReference type="ARBA" id="ARBA00022771"/>
    </source>
</evidence>
<feature type="transmembrane region" description="Helical" evidence="5">
    <location>
        <begin position="220"/>
        <end position="242"/>
    </location>
</feature>
<evidence type="ECO:0000256" key="1">
    <source>
        <dbReference type="ARBA" id="ARBA00022723"/>
    </source>
</evidence>
<dbReference type="SUPFAM" id="SSF57850">
    <property type="entry name" value="RING/U-box"/>
    <property type="match status" value="1"/>
</dbReference>
<name>A0AAN8VQ20_9MAGN</name>
<dbReference type="EMBL" id="JBAMMX010000007">
    <property type="protein sequence ID" value="KAK6935779.1"/>
    <property type="molecule type" value="Genomic_DNA"/>
</dbReference>
<keyword evidence="2" id="KW-0863">Zinc-finger</keyword>
<proteinExistence type="predicted"/>
<keyword evidence="8" id="KW-1185">Reference proteome</keyword>
<keyword evidence="3" id="KW-0862">Zinc</keyword>
<evidence type="ECO:0000313" key="8">
    <source>
        <dbReference type="Proteomes" id="UP001370490"/>
    </source>
</evidence>
<gene>
    <name evidence="7" type="ORF">RJ641_032809</name>
</gene>
<dbReference type="InterPro" id="IPR011016">
    <property type="entry name" value="Znf_RING-CH"/>
</dbReference>
<accession>A0AAN8VQ20</accession>
<sequence length="247" mass="26267">MSNLQGPNVDTETEDLRCVRRRLRHSTAGSTDDNVWFSDSDSDDPSWHSPCGSTTGESHDECGFSGDSVLGLKGNRGGGGGGGCSSSVSDEVDVDLESGVLELKGLEAKIERDCRICQLSLDIESGGGNDDSSAPGFAIELGCSCKNDLAFAHKQCAETWFRIKGNTICEICGTIATTVAGQQANDASNATNPAIAAALAATTVPMIPLDNRRTCNSRRILNFLLGCIVLAFVISWLFHYHILQHNP</sequence>
<evidence type="ECO:0000256" key="5">
    <source>
        <dbReference type="SAM" id="Phobius"/>
    </source>
</evidence>
<evidence type="ECO:0000256" key="4">
    <source>
        <dbReference type="SAM" id="MobiDB-lite"/>
    </source>
</evidence>
<dbReference type="GO" id="GO:0008270">
    <property type="term" value="F:zinc ion binding"/>
    <property type="evidence" value="ECO:0007669"/>
    <property type="project" value="UniProtKB-KW"/>
</dbReference>
<keyword evidence="5" id="KW-0472">Membrane</keyword>
<keyword evidence="1" id="KW-0479">Metal-binding</keyword>
<dbReference type="InterPro" id="IPR013083">
    <property type="entry name" value="Znf_RING/FYVE/PHD"/>
</dbReference>
<dbReference type="Gene3D" id="3.30.40.10">
    <property type="entry name" value="Zinc/RING finger domain, C3HC4 (zinc finger)"/>
    <property type="match status" value="1"/>
</dbReference>
<dbReference type="PROSITE" id="PS51292">
    <property type="entry name" value="ZF_RING_CH"/>
    <property type="match status" value="1"/>
</dbReference>
<reference evidence="7 8" key="1">
    <citation type="submission" date="2023-12" db="EMBL/GenBank/DDBJ databases">
        <title>A high-quality genome assembly for Dillenia turbinata (Dilleniales).</title>
        <authorList>
            <person name="Chanderbali A."/>
        </authorList>
    </citation>
    <scope>NUCLEOTIDE SEQUENCE [LARGE SCALE GENOMIC DNA]</scope>
    <source>
        <strain evidence="7">LSX21</strain>
        <tissue evidence="7">Leaf</tissue>
    </source>
</reference>
<dbReference type="AlphaFoldDB" id="A0AAN8VQ20"/>
<protein>
    <submittedName>
        <fullName evidence="7">Zinc finger, RING-CH-type</fullName>
    </submittedName>
</protein>
<dbReference type="SMART" id="SM00744">
    <property type="entry name" value="RINGv"/>
    <property type="match status" value="1"/>
</dbReference>
<feature type="domain" description="RING-CH-type" evidence="6">
    <location>
        <begin position="106"/>
        <end position="179"/>
    </location>
</feature>
<dbReference type="PANTHER" id="PTHR46214">
    <property type="entry name" value="ZINC FINGER, RING-CH-TYPE"/>
    <property type="match status" value="1"/>
</dbReference>
<organism evidence="7 8">
    <name type="scientific">Dillenia turbinata</name>
    <dbReference type="NCBI Taxonomy" id="194707"/>
    <lineage>
        <taxon>Eukaryota</taxon>
        <taxon>Viridiplantae</taxon>
        <taxon>Streptophyta</taxon>
        <taxon>Embryophyta</taxon>
        <taxon>Tracheophyta</taxon>
        <taxon>Spermatophyta</taxon>
        <taxon>Magnoliopsida</taxon>
        <taxon>eudicotyledons</taxon>
        <taxon>Gunneridae</taxon>
        <taxon>Pentapetalae</taxon>
        <taxon>Dilleniales</taxon>
        <taxon>Dilleniaceae</taxon>
        <taxon>Dillenia</taxon>
    </lineage>
</organism>
<dbReference type="PANTHER" id="PTHR46214:SF18">
    <property type="entry name" value="RING-CH-TYPE DOMAIN-CONTAINING PROTEIN"/>
    <property type="match status" value="1"/>
</dbReference>
<comment type="caution">
    <text evidence="7">The sequence shown here is derived from an EMBL/GenBank/DDBJ whole genome shotgun (WGS) entry which is preliminary data.</text>
</comment>
<keyword evidence="5" id="KW-0812">Transmembrane</keyword>
<dbReference type="Proteomes" id="UP001370490">
    <property type="component" value="Unassembled WGS sequence"/>
</dbReference>
<evidence type="ECO:0000259" key="6">
    <source>
        <dbReference type="PROSITE" id="PS51292"/>
    </source>
</evidence>